<sequence>MTAAQQDDRLQTEMAVLEAELSKFDFVQFTIPDIHGIPRGRLVPTDMISEACRDGVGLCAAQVTYPDYGTTNLTDFARLVWFGVRGELPYMIPEYTVYPNGNLHPLPATCRPLAWCSAPNRRIGHVMCQMEVKGEILEACPRRAAQRQLDRLHKMGLKMKSAFEMEFMVFESKTMEPLGGRVIPLANMEILDRNLEFYTDMYRALSDSGVSMEYLFPEYEPGQFEVSMKPVFGMKSVDDAFLFRYGVRAFSNRRGYTTTFMGRPFYDYHTSGLHFNHSLWTKDDQDVFFDASDPLKLSGLARHWIAGLLEHAPAIAALTCPTINCYHRLHEGFAPGKIYWNEDDRLCTFRAKTNQTGAYLENRIPSSACNPYLVLAATIAAGLDGVERKLACPPPGPSGKSEPEGLPRSLGDALDVLEKDVVLKTSLGNKLVDDYIAIKREFEVKPFESCTLDGISEAERIVKEREYYLPMM</sequence>
<evidence type="ECO:0000256" key="4">
    <source>
        <dbReference type="ARBA" id="ARBA00039404"/>
    </source>
</evidence>
<dbReference type="InterPro" id="IPR008146">
    <property type="entry name" value="Gln_synth_cat_dom"/>
</dbReference>
<evidence type="ECO:0000256" key="1">
    <source>
        <dbReference type="ARBA" id="ARBA00009897"/>
    </source>
</evidence>
<proteinExistence type="inferred from homology"/>
<dbReference type="InterPro" id="IPR014746">
    <property type="entry name" value="Gln_synth/guanido_kin_cat_dom"/>
</dbReference>
<dbReference type="PROSITE" id="PS51987">
    <property type="entry name" value="GS_CATALYTIC"/>
    <property type="match status" value="1"/>
</dbReference>
<evidence type="ECO:0000256" key="7">
    <source>
        <dbReference type="RuleBase" id="RU000384"/>
    </source>
</evidence>
<dbReference type="Proteomes" id="UP001519460">
    <property type="component" value="Unassembled WGS sequence"/>
</dbReference>
<dbReference type="InterPro" id="IPR036651">
    <property type="entry name" value="Gln_synt_N_sf"/>
</dbReference>
<evidence type="ECO:0000259" key="8">
    <source>
        <dbReference type="PROSITE" id="PS51987"/>
    </source>
</evidence>
<evidence type="ECO:0000256" key="5">
    <source>
        <dbReference type="ARBA" id="ARBA00042675"/>
    </source>
</evidence>
<evidence type="ECO:0000256" key="3">
    <source>
        <dbReference type="ARBA" id="ARBA00038790"/>
    </source>
</evidence>
<evidence type="ECO:0000256" key="2">
    <source>
        <dbReference type="ARBA" id="ARBA00037583"/>
    </source>
</evidence>
<dbReference type="SUPFAM" id="SSF55931">
    <property type="entry name" value="Glutamine synthetase/guanido kinase"/>
    <property type="match status" value="1"/>
</dbReference>
<dbReference type="PANTHER" id="PTHR43407">
    <property type="entry name" value="GLUTAMINE SYNTHETASE"/>
    <property type="match status" value="1"/>
</dbReference>
<reference evidence="9 10" key="1">
    <citation type="journal article" date="2023" name="Sci. Data">
        <title>Genome assembly of the Korean intertidal mud-creeper Batillaria attramentaria.</title>
        <authorList>
            <person name="Patra A.K."/>
            <person name="Ho P.T."/>
            <person name="Jun S."/>
            <person name="Lee S.J."/>
            <person name="Kim Y."/>
            <person name="Won Y.J."/>
        </authorList>
    </citation>
    <scope>NUCLEOTIDE SEQUENCE [LARGE SCALE GENOMIC DNA]</scope>
    <source>
        <strain evidence="9">Wonlab-2016</strain>
    </source>
</reference>
<evidence type="ECO:0000313" key="9">
    <source>
        <dbReference type="EMBL" id="KAK7501227.1"/>
    </source>
</evidence>
<name>A0ABD0LNR3_9CAEN</name>
<feature type="domain" description="GS catalytic" evidence="8">
    <location>
        <begin position="141"/>
        <end position="472"/>
    </location>
</feature>
<dbReference type="SMART" id="SM01230">
    <property type="entry name" value="Gln-synt_C"/>
    <property type="match status" value="1"/>
</dbReference>
<dbReference type="Gene3D" id="3.10.20.70">
    <property type="entry name" value="Glutamine synthetase, N-terminal domain"/>
    <property type="match status" value="1"/>
</dbReference>
<protein>
    <recommendedName>
        <fullName evidence="4">Lengsin</fullName>
    </recommendedName>
    <alternativeName>
        <fullName evidence="5">Glutamate-ammonia ligase domain-containing protein 1</fullName>
    </alternativeName>
</protein>
<dbReference type="PANTHER" id="PTHR43407:SF1">
    <property type="entry name" value="LENGSIN"/>
    <property type="match status" value="1"/>
</dbReference>
<comment type="function">
    <text evidence="2">May act as a component of the cytoskeleton or as a chaperone for the reorganization of intermediate filament proteins during terminal differentiation in the lens. Does not seem to have enzymatic activity.</text>
</comment>
<comment type="caution">
    <text evidence="9">The sequence shown here is derived from an EMBL/GenBank/DDBJ whole genome shotgun (WGS) entry which is preliminary data.</text>
</comment>
<evidence type="ECO:0000313" key="10">
    <source>
        <dbReference type="Proteomes" id="UP001519460"/>
    </source>
</evidence>
<gene>
    <name evidence="9" type="ORF">BaRGS_00007712</name>
</gene>
<accession>A0ABD0LNR3</accession>
<keyword evidence="10" id="KW-1185">Reference proteome</keyword>
<dbReference type="EMBL" id="JACVVK020000033">
    <property type="protein sequence ID" value="KAK7501227.1"/>
    <property type="molecule type" value="Genomic_DNA"/>
</dbReference>
<organism evidence="9 10">
    <name type="scientific">Batillaria attramentaria</name>
    <dbReference type="NCBI Taxonomy" id="370345"/>
    <lineage>
        <taxon>Eukaryota</taxon>
        <taxon>Metazoa</taxon>
        <taxon>Spiralia</taxon>
        <taxon>Lophotrochozoa</taxon>
        <taxon>Mollusca</taxon>
        <taxon>Gastropoda</taxon>
        <taxon>Caenogastropoda</taxon>
        <taxon>Sorbeoconcha</taxon>
        <taxon>Cerithioidea</taxon>
        <taxon>Batillariidae</taxon>
        <taxon>Batillaria</taxon>
    </lineage>
</organism>
<comment type="subunit">
    <text evidence="3">Dodecamer. Interacts with BFSP2 and VIM.</text>
</comment>
<dbReference type="Pfam" id="PF00120">
    <property type="entry name" value="Gln-synt_C"/>
    <property type="match status" value="1"/>
</dbReference>
<evidence type="ECO:0000256" key="6">
    <source>
        <dbReference type="PROSITE-ProRule" id="PRU01331"/>
    </source>
</evidence>
<comment type="similarity">
    <text evidence="1 6 7">Belongs to the glutamine synthetase family.</text>
</comment>
<dbReference type="AlphaFoldDB" id="A0ABD0LNR3"/>
<dbReference type="Gene3D" id="3.30.590.10">
    <property type="entry name" value="Glutamine synthetase/guanido kinase, catalytic domain"/>
    <property type="match status" value="1"/>
</dbReference>